<organism evidence="3 4">
    <name type="scientific">Gleimia europaea ACS-120-V-Col10b</name>
    <dbReference type="NCBI Taxonomy" id="883069"/>
    <lineage>
        <taxon>Bacteria</taxon>
        <taxon>Bacillati</taxon>
        <taxon>Actinomycetota</taxon>
        <taxon>Actinomycetes</taxon>
        <taxon>Actinomycetales</taxon>
        <taxon>Actinomycetaceae</taxon>
        <taxon>Gleimia</taxon>
    </lineage>
</organism>
<keyword evidence="4" id="KW-1185">Reference proteome</keyword>
<gene>
    <name evidence="3" type="ORF">HMPREF9238_01075</name>
</gene>
<dbReference type="PROSITE" id="PS51257">
    <property type="entry name" value="PROKAR_LIPOPROTEIN"/>
    <property type="match status" value="1"/>
</dbReference>
<feature type="chain" id="PRO_5040879491" description="Cell wall-binding repeat 2 family protein" evidence="2">
    <location>
        <begin position="25"/>
        <end position="560"/>
    </location>
</feature>
<protein>
    <recommendedName>
        <fullName evidence="5">Cell wall-binding repeat 2 family protein</fullName>
    </recommendedName>
</protein>
<dbReference type="OrthoDB" id="9812120at2"/>
<sequence>MRAFSIRARLVSGLIATLMVSGLAACSSASKDSSASAPEVPERPLAPTETVAFDTDVEVAKALFDRAEGAVVASADPVAQARAAAVAQALSLPMLTETGDSEVATELDRLGVKTVLAVGGVDVAANVDVMTDTGDAQALSTVLGSEVRACDEFGVDDLLNLDPTDVAVPEFSPQPGAKDTEQATQTEQAGGEATEATSGQSQAVPTPKMVDLAPLPRGDRGNANTKAIAFATQSSPLGVVANALSAGLDVSVLAQADPRATSESMKMMREGRVAVGLGPDFGGTQTLRHAAQLATSADELPGGGGLVFPGRRMVALYGHPHTRALGVLGEQSPTEAAQLALQYAKQYQQFSDVPFIPAFEIIATVASAGAGDDGFYSDVTAEPDLAPSIDAISEVGGYAIIDLQPGRANLLDQAKLYVDLLKRPNVGLALDPEWKLYGNQVHLEQVGHVEIAEVNEVSQWLAQLVRENNLPQKVFMLHQFQVQMIRDRNQMVQHPELATVIHVDGHGTPAAKMQTWDVIREDLQPWVWLAWKNFIDEDKPMLNAEQTMGIEPRPWFVSFQ</sequence>
<keyword evidence="2" id="KW-0732">Signal</keyword>
<dbReference type="Proteomes" id="UP000014387">
    <property type="component" value="Unassembled WGS sequence"/>
</dbReference>
<evidence type="ECO:0000256" key="2">
    <source>
        <dbReference type="SAM" id="SignalP"/>
    </source>
</evidence>
<feature type="signal peptide" evidence="2">
    <location>
        <begin position="1"/>
        <end position="24"/>
    </location>
</feature>
<comment type="caution">
    <text evidence="3">The sequence shown here is derived from an EMBL/GenBank/DDBJ whole genome shotgun (WGS) entry which is preliminary data.</text>
</comment>
<feature type="compositionally biased region" description="Polar residues" evidence="1">
    <location>
        <begin position="195"/>
        <end position="204"/>
    </location>
</feature>
<evidence type="ECO:0008006" key="5">
    <source>
        <dbReference type="Google" id="ProtNLM"/>
    </source>
</evidence>
<feature type="region of interest" description="Disordered" evidence="1">
    <location>
        <begin position="167"/>
        <end position="218"/>
    </location>
</feature>
<reference evidence="3 4" key="1">
    <citation type="submission" date="2013-05" db="EMBL/GenBank/DDBJ databases">
        <title>The Genome Sequence of Actinomyces europaeus ACS-120-V-COL10B.</title>
        <authorList>
            <consortium name="The Broad Institute Genomics Platform"/>
            <person name="Earl A."/>
            <person name="Ward D."/>
            <person name="Feldgarden M."/>
            <person name="Gevers D."/>
            <person name="Saerens B."/>
            <person name="Vaneechoutte M."/>
            <person name="Walker B."/>
            <person name="Young S."/>
            <person name="Zeng Q."/>
            <person name="Gargeya S."/>
            <person name="Fitzgerald M."/>
            <person name="Haas B."/>
            <person name="Abouelleil A."/>
            <person name="Allen A.W."/>
            <person name="Alvarado L."/>
            <person name="Arachchi H.M."/>
            <person name="Berlin A.M."/>
            <person name="Chapman S.B."/>
            <person name="Gainer-Dewar J."/>
            <person name="Goldberg J."/>
            <person name="Griggs A."/>
            <person name="Gujja S."/>
            <person name="Hansen M."/>
            <person name="Howarth C."/>
            <person name="Imamovic A."/>
            <person name="Ireland A."/>
            <person name="Larimer J."/>
            <person name="McCowan C."/>
            <person name="Murphy C."/>
            <person name="Pearson M."/>
            <person name="Poon T.W."/>
            <person name="Priest M."/>
            <person name="Roberts A."/>
            <person name="Saif S."/>
            <person name="Shea T."/>
            <person name="Sisk P."/>
            <person name="Sykes S."/>
            <person name="Wortman J."/>
            <person name="Nusbaum C."/>
            <person name="Birren B."/>
        </authorList>
    </citation>
    <scope>NUCLEOTIDE SEQUENCE [LARGE SCALE GENOMIC DNA]</scope>
    <source>
        <strain evidence="3 4">ACS-120-V-Col10b</strain>
    </source>
</reference>
<evidence type="ECO:0000313" key="3">
    <source>
        <dbReference type="EMBL" id="EPD31307.1"/>
    </source>
</evidence>
<dbReference type="EMBL" id="AGWN01000001">
    <property type="protein sequence ID" value="EPD31307.1"/>
    <property type="molecule type" value="Genomic_DNA"/>
</dbReference>
<dbReference type="AlphaFoldDB" id="A0A9W5RF88"/>
<proteinExistence type="predicted"/>
<evidence type="ECO:0000313" key="4">
    <source>
        <dbReference type="Proteomes" id="UP000014387"/>
    </source>
</evidence>
<accession>A0A9W5RF88</accession>
<name>A0A9W5RF88_9ACTO</name>
<evidence type="ECO:0000256" key="1">
    <source>
        <dbReference type="SAM" id="MobiDB-lite"/>
    </source>
</evidence>
<dbReference type="RefSeq" id="WP_016444418.1">
    <property type="nucleotide sequence ID" value="NZ_KE150266.1"/>
</dbReference>